<dbReference type="FunFam" id="3.40.640.10:FF:000035">
    <property type="entry name" value="O-succinylhomoserine sulfhydrylase"/>
    <property type="match status" value="1"/>
</dbReference>
<dbReference type="Gene3D" id="3.90.1150.10">
    <property type="entry name" value="Aspartate Aminotransferase, domain 1"/>
    <property type="match status" value="1"/>
</dbReference>
<dbReference type="EC" id="2.5.1.49" evidence="7"/>
<gene>
    <name evidence="7" type="primary">metY</name>
    <name evidence="7" type="ORF">HMPREF8571_1191</name>
</gene>
<dbReference type="InterPro" id="IPR015421">
    <property type="entry name" value="PyrdxlP-dep_Trfase_major"/>
</dbReference>
<keyword evidence="3 7" id="KW-0808">Transferase</keyword>
<dbReference type="GO" id="GO:0004124">
    <property type="term" value="F:cysteine synthase activity"/>
    <property type="evidence" value="ECO:0007669"/>
    <property type="project" value="TreeGrafter"/>
</dbReference>
<dbReference type="NCBIfam" id="TIGR01326">
    <property type="entry name" value="OAH_OAS_sulfhy"/>
    <property type="match status" value="1"/>
</dbReference>
<accession>E0PRS0</accession>
<dbReference type="AlphaFoldDB" id="E0PRS0"/>
<evidence type="ECO:0000313" key="8">
    <source>
        <dbReference type="Proteomes" id="UP000003823"/>
    </source>
</evidence>
<sequence length="462" mass="50592">MTSHSCSLYQNIEKLYWKRLTQDDTIYLMKLFGGRLMTRDFKFETLQLHAGQVVDPATKSRAVPIYQTTSFVFDDTQEGADLFALRKPGNIYTRITNPTTAAFEERIAALEGGVGALATASGMAALTYTILALAHAGDHVVAASTIYGGTFNLLKETLPRYGITTTFVDVDNLEEVEASIGDNTKLVLIETLGNPLINIPDLEKLAEIAHKHQIPLVSDNTFATPYLINVFSHGVDISVHSATKFIGGHGTTIGGVIVDSGRFDWEASGKFPQFVEEDPSYHNLSYTRDVGAAAFIIAVRVQLLRDTGAALSPFNAFLLLQGLETLSLRVERHVQNAEKIVDFLVNHPKVEKVNYPKLADSPYHALAEKYLPKGVGSIFTFHVKGGETEARKVIDNLEIFSDLANVADAKSLVVHPATTTHGQLSEKDLEAAGVTPNQIRLSIGLENVEDLIEDLRLALEKI</sequence>
<organism evidence="7 8">
    <name type="scientific">Streptococcus mitis ATCC 6249</name>
    <dbReference type="NCBI Taxonomy" id="864567"/>
    <lineage>
        <taxon>Bacteria</taxon>
        <taxon>Bacillati</taxon>
        <taxon>Bacillota</taxon>
        <taxon>Bacilli</taxon>
        <taxon>Lactobacillales</taxon>
        <taxon>Streptococcaceae</taxon>
        <taxon>Streptococcus</taxon>
        <taxon>Streptococcus mitis group</taxon>
    </lineage>
</organism>
<dbReference type="CDD" id="cd00614">
    <property type="entry name" value="CGS_like"/>
    <property type="match status" value="1"/>
</dbReference>
<dbReference type="GO" id="GO:0030170">
    <property type="term" value="F:pyridoxal phosphate binding"/>
    <property type="evidence" value="ECO:0007669"/>
    <property type="project" value="InterPro"/>
</dbReference>
<dbReference type="PROSITE" id="PS00868">
    <property type="entry name" value="CYS_MET_METAB_PP"/>
    <property type="match status" value="1"/>
</dbReference>
<proteinExistence type="inferred from homology"/>
<dbReference type="PANTHER" id="PTHR43797">
    <property type="entry name" value="HOMOCYSTEINE/CYSTEINE SYNTHASE"/>
    <property type="match status" value="1"/>
</dbReference>
<evidence type="ECO:0000256" key="3">
    <source>
        <dbReference type="ARBA" id="ARBA00022679"/>
    </source>
</evidence>
<dbReference type="Proteomes" id="UP000003823">
    <property type="component" value="Unassembled WGS sequence"/>
</dbReference>
<comment type="cofactor">
    <cofactor evidence="1 6">
        <name>pyridoxal 5'-phosphate</name>
        <dbReference type="ChEBI" id="CHEBI:597326"/>
    </cofactor>
</comment>
<dbReference type="GO" id="GO:0005737">
    <property type="term" value="C:cytoplasm"/>
    <property type="evidence" value="ECO:0007669"/>
    <property type="project" value="TreeGrafter"/>
</dbReference>
<dbReference type="InterPro" id="IPR000277">
    <property type="entry name" value="Cys/Met-Metab_PyrdxlP-dep_enz"/>
</dbReference>
<evidence type="ECO:0000313" key="7">
    <source>
        <dbReference type="EMBL" id="EFM31821.1"/>
    </source>
</evidence>
<dbReference type="PIRSF" id="PIRSF001434">
    <property type="entry name" value="CGS"/>
    <property type="match status" value="1"/>
</dbReference>
<name>E0PRS0_STRMT</name>
<evidence type="ECO:0000256" key="2">
    <source>
        <dbReference type="ARBA" id="ARBA00009077"/>
    </source>
</evidence>
<evidence type="ECO:0000256" key="6">
    <source>
        <dbReference type="RuleBase" id="RU362118"/>
    </source>
</evidence>
<dbReference type="GO" id="GO:0071269">
    <property type="term" value="P:L-homocysteine biosynthetic process"/>
    <property type="evidence" value="ECO:0007669"/>
    <property type="project" value="TreeGrafter"/>
</dbReference>
<protein>
    <submittedName>
        <fullName evidence="7">O-acetylhomoserine aminocarboxypropyltransferase/cysteine synthase</fullName>
        <ecNumber evidence="7">2.5.1.49</ecNumber>
    </submittedName>
</protein>
<evidence type="ECO:0000256" key="4">
    <source>
        <dbReference type="ARBA" id="ARBA00022898"/>
    </source>
</evidence>
<keyword evidence="4 5" id="KW-0663">Pyridoxal phosphate</keyword>
<dbReference type="HOGENOM" id="CLU_018986_4_0_9"/>
<dbReference type="InterPro" id="IPR006235">
    <property type="entry name" value="OAc-hSer/O-AcSer_sulfhydrylase"/>
</dbReference>
<feature type="modified residue" description="N6-(pyridoxal phosphate)lysine" evidence="5">
    <location>
        <position position="244"/>
    </location>
</feature>
<dbReference type="SUPFAM" id="SSF53383">
    <property type="entry name" value="PLP-dependent transferases"/>
    <property type="match status" value="1"/>
</dbReference>
<evidence type="ECO:0000256" key="1">
    <source>
        <dbReference type="ARBA" id="ARBA00001933"/>
    </source>
</evidence>
<dbReference type="eggNOG" id="COG2873">
    <property type="taxonomic scope" value="Bacteria"/>
</dbReference>
<evidence type="ECO:0000256" key="5">
    <source>
        <dbReference type="PIRSR" id="PIRSR001434-2"/>
    </source>
</evidence>
<reference evidence="7 8" key="1">
    <citation type="submission" date="2010-07" db="EMBL/GenBank/DDBJ databases">
        <authorList>
            <person name="Muzny D."/>
            <person name="Qin X."/>
            <person name="Deng J."/>
            <person name="Jiang H."/>
            <person name="Liu Y."/>
            <person name="Qu J."/>
            <person name="Song X.-Z."/>
            <person name="Zhang L."/>
            <person name="Thornton R."/>
            <person name="Coyle M."/>
            <person name="Francisco L."/>
            <person name="Jackson L."/>
            <person name="Javaid M."/>
            <person name="Korchina V."/>
            <person name="Kovar C."/>
            <person name="Mata R."/>
            <person name="Mathew T."/>
            <person name="Ngo R."/>
            <person name="Nguyen L."/>
            <person name="Nguyen N."/>
            <person name="Okwuonu G."/>
            <person name="Ongeri F."/>
            <person name="Pham C."/>
            <person name="Simmons D."/>
            <person name="Wilczek-Boney K."/>
            <person name="Hale W."/>
            <person name="Jakkamsetti A."/>
            <person name="Pham P."/>
            <person name="Ruth R."/>
            <person name="San Lucas F."/>
            <person name="Warren J."/>
            <person name="Zhang J."/>
            <person name="Zhao Z."/>
            <person name="Zhou C."/>
            <person name="Zhu D."/>
            <person name="Lee S."/>
            <person name="Bess C."/>
            <person name="Blankenburg K."/>
            <person name="Forbes L."/>
            <person name="Fu Q."/>
            <person name="Gubbala S."/>
            <person name="Hirani K."/>
            <person name="Jayaseelan J.C."/>
            <person name="Lara F."/>
            <person name="Munidasa M."/>
            <person name="Palculict T."/>
            <person name="Patil S."/>
            <person name="Pu L.-L."/>
            <person name="Saada N."/>
            <person name="Tang L."/>
            <person name="Weissenberger G."/>
            <person name="Zhu Y."/>
            <person name="Hemphill L."/>
            <person name="Shang Y."/>
            <person name="Youmans B."/>
            <person name="Ayvaz T."/>
            <person name="Ross M."/>
            <person name="Santibanez J."/>
            <person name="Aqrawi P."/>
            <person name="Gross S."/>
            <person name="Joshi V."/>
            <person name="Fowler G."/>
            <person name="Nazareth L."/>
            <person name="Reid J."/>
            <person name="Worley K."/>
            <person name="Petrosino J."/>
            <person name="Highlander S."/>
            <person name="Gibbs R."/>
        </authorList>
    </citation>
    <scope>NUCLEOTIDE SEQUENCE [LARGE SCALE GENOMIC DNA]</scope>
    <source>
        <strain evidence="7 8">ATCC 6249</strain>
    </source>
</reference>
<dbReference type="PANTHER" id="PTHR43797:SF2">
    <property type="entry name" value="HOMOCYSTEINE_CYSTEINE SYNTHASE"/>
    <property type="match status" value="1"/>
</dbReference>
<dbReference type="GO" id="GO:0019346">
    <property type="term" value="P:transsulfuration"/>
    <property type="evidence" value="ECO:0007669"/>
    <property type="project" value="InterPro"/>
</dbReference>
<dbReference type="GO" id="GO:0003961">
    <property type="term" value="F:O-acetylhomoserine aminocarboxypropyltransferase activity"/>
    <property type="evidence" value="ECO:0007669"/>
    <property type="project" value="UniProtKB-EC"/>
</dbReference>
<dbReference type="Pfam" id="PF01053">
    <property type="entry name" value="Cys_Met_Meta_PP"/>
    <property type="match status" value="1"/>
</dbReference>
<dbReference type="EMBL" id="AEEN01000012">
    <property type="protein sequence ID" value="EFM31821.1"/>
    <property type="molecule type" value="Genomic_DNA"/>
</dbReference>
<dbReference type="GO" id="GO:0006535">
    <property type="term" value="P:cysteine biosynthetic process from serine"/>
    <property type="evidence" value="ECO:0007669"/>
    <property type="project" value="TreeGrafter"/>
</dbReference>
<dbReference type="Gene3D" id="3.40.640.10">
    <property type="entry name" value="Type I PLP-dependent aspartate aminotransferase-like (Major domain)"/>
    <property type="match status" value="1"/>
</dbReference>
<dbReference type="InterPro" id="IPR015422">
    <property type="entry name" value="PyrdxlP-dep_Trfase_small"/>
</dbReference>
<comment type="caution">
    <text evidence="7">The sequence shown here is derived from an EMBL/GenBank/DDBJ whole genome shotgun (WGS) entry which is preliminary data.</text>
</comment>
<comment type="similarity">
    <text evidence="2 6">Belongs to the trans-sulfuration enzymes family.</text>
</comment>
<dbReference type="InterPro" id="IPR054542">
    <property type="entry name" value="Cys_met_metab_PP"/>
</dbReference>
<dbReference type="InterPro" id="IPR015424">
    <property type="entry name" value="PyrdxlP-dep_Trfase"/>
</dbReference>